<evidence type="ECO:0000313" key="1">
    <source>
        <dbReference type="EMBL" id="SLM29874.1"/>
    </source>
</evidence>
<dbReference type="RefSeq" id="WP_080799259.1">
    <property type="nucleotide sequence ID" value="NZ_LT828540.1"/>
</dbReference>
<evidence type="ECO:0000313" key="2">
    <source>
        <dbReference type="Proteomes" id="UP000191931"/>
    </source>
</evidence>
<accession>A0A1W1HBK3</accession>
<dbReference type="EMBL" id="FWEV01000113">
    <property type="protein sequence ID" value="SLM29874.1"/>
    <property type="molecule type" value="Genomic_DNA"/>
</dbReference>
<protein>
    <submittedName>
        <fullName evidence="1">Uncharacterized protein</fullName>
    </submittedName>
</protein>
<keyword evidence="2" id="KW-1185">Reference proteome</keyword>
<sequence>MTNKYKKHLLILPEDDANRQVANGFLLCSDLNDRNIQVLPPSGGWIKALSQFKSNHINDMRKYDQRRMLILIDFDGDENRFEEAQKDIPNDVSDRVFILGSFSETEELKKKIPGLNSYETIGKALAKDCVNETNNIWGHDLLKHNQDELDRMVISVKPFLFH</sequence>
<dbReference type="AlphaFoldDB" id="A0A1W1HBK3"/>
<name>A0A1W1HBK3_9BACT</name>
<gene>
    <name evidence="1" type="ORF">MTBBW1_200011</name>
</gene>
<dbReference type="OrthoDB" id="490334at2"/>
<organism evidence="1 2">
    <name type="scientific">Desulfamplus magnetovallimortis</name>
    <dbReference type="NCBI Taxonomy" id="1246637"/>
    <lineage>
        <taxon>Bacteria</taxon>
        <taxon>Pseudomonadati</taxon>
        <taxon>Thermodesulfobacteriota</taxon>
        <taxon>Desulfobacteria</taxon>
        <taxon>Desulfobacterales</taxon>
        <taxon>Desulfobacteraceae</taxon>
        <taxon>Desulfamplus</taxon>
    </lineage>
</organism>
<dbReference type="STRING" id="1246637.MTBBW1_200011"/>
<dbReference type="Proteomes" id="UP000191931">
    <property type="component" value="Unassembled WGS sequence"/>
</dbReference>
<reference evidence="1 2" key="1">
    <citation type="submission" date="2017-03" db="EMBL/GenBank/DDBJ databases">
        <authorList>
            <person name="Afonso C.L."/>
            <person name="Miller P.J."/>
            <person name="Scott M.A."/>
            <person name="Spackman E."/>
            <person name="Goraichik I."/>
            <person name="Dimitrov K.M."/>
            <person name="Suarez D.L."/>
            <person name="Swayne D.E."/>
        </authorList>
    </citation>
    <scope>NUCLEOTIDE SEQUENCE [LARGE SCALE GENOMIC DNA]</scope>
    <source>
        <strain evidence="1">PRJEB14757</strain>
    </source>
</reference>
<proteinExistence type="predicted"/>